<comment type="caution">
    <text evidence="2">The sequence shown here is derived from an EMBL/GenBank/DDBJ whole genome shotgun (WGS) entry which is preliminary data.</text>
</comment>
<evidence type="ECO:0000313" key="2">
    <source>
        <dbReference type="EMBL" id="KAE8990330.1"/>
    </source>
</evidence>
<dbReference type="SUPFAM" id="SSF56219">
    <property type="entry name" value="DNase I-like"/>
    <property type="match status" value="1"/>
</dbReference>
<organism evidence="2 3">
    <name type="scientific">Phytophthora rubi</name>
    <dbReference type="NCBI Taxonomy" id="129364"/>
    <lineage>
        <taxon>Eukaryota</taxon>
        <taxon>Sar</taxon>
        <taxon>Stramenopiles</taxon>
        <taxon>Oomycota</taxon>
        <taxon>Peronosporomycetes</taxon>
        <taxon>Peronosporales</taxon>
        <taxon>Peronosporaceae</taxon>
        <taxon>Phytophthora</taxon>
    </lineage>
</organism>
<evidence type="ECO:0000256" key="1">
    <source>
        <dbReference type="SAM" id="MobiDB-lite"/>
    </source>
</evidence>
<dbReference type="EMBL" id="QXFV01002262">
    <property type="protein sequence ID" value="KAE8990330.1"/>
    <property type="molecule type" value="Genomic_DNA"/>
</dbReference>
<reference evidence="2 3" key="1">
    <citation type="submission" date="2018-09" db="EMBL/GenBank/DDBJ databases">
        <title>Genomic investigation of the strawberry pathogen Phytophthora fragariae indicates pathogenicity is determined by transcriptional variation in three key races.</title>
        <authorList>
            <person name="Adams T.M."/>
            <person name="Armitage A.D."/>
            <person name="Sobczyk M.K."/>
            <person name="Bates H.J."/>
            <person name="Dunwell J.M."/>
            <person name="Nellist C.F."/>
            <person name="Harrison R.J."/>
        </authorList>
    </citation>
    <scope>NUCLEOTIDE SEQUENCE [LARGE SCALE GENOMIC DNA]</scope>
    <source>
        <strain evidence="2 3">SCRP249</strain>
    </source>
</reference>
<feature type="region of interest" description="Disordered" evidence="1">
    <location>
        <begin position="528"/>
        <end position="558"/>
    </location>
</feature>
<dbReference type="PANTHER" id="PTHR19446">
    <property type="entry name" value="REVERSE TRANSCRIPTASES"/>
    <property type="match status" value="1"/>
</dbReference>
<name>A0A6A3J6I8_9STRA</name>
<evidence type="ECO:0000313" key="3">
    <source>
        <dbReference type="Proteomes" id="UP000429607"/>
    </source>
</evidence>
<evidence type="ECO:0008006" key="4">
    <source>
        <dbReference type="Google" id="ProtNLM"/>
    </source>
</evidence>
<dbReference type="AlphaFoldDB" id="A0A6A3J6I8"/>
<sequence>MTHAWNSHFTAVTGMYAGVELLLVCIYAPHQKGPREAFYRKLSDLDLPQADKLVVGGDFNCTLDPRLDRSWFRKHSGHDSPALAELLANWGLVDALVPQDGATLADTAAYYENTHMYTYTVHEGVEASARLDRWYISAPLVDWVAAVEVFRTGTQADHRAAWLHMRSPDDPVRIRKPAKVYPPPLIAAGAVREATQRRLQSVLDELQTTDPTAERWAQEWDQLKIEVRKETLAIIKQRRKAARATYKQRMRRLIRQEVRLREAAAGQAPSVASITDSMNALTLADGDGGSPLHRVRHAITACAKGRAAAQQRRLFRDGGHRDGKTMKSMYRRVSTKYADSEIHRLDAAVGHSARGVHDKADTLADAWTPIFQQQGSTAEARLNVLQWLGDSGQYQGLLADLTRPFTEAEVAAAIGASKRGKACGPDRLGNDWYRDFGDQLIPMLTILYNCWYPRGTFPATFLEADIFCLKKGGESADPLNYRPLALLNTDYKLLTRMTATRTSGKLSAIVHPNQNGFVPYRTIHSTSSGSIHRGASSGENGPRNGAGPCASPRLYESV</sequence>
<dbReference type="Proteomes" id="UP000429607">
    <property type="component" value="Unassembled WGS sequence"/>
</dbReference>
<dbReference type="Gene3D" id="3.60.10.10">
    <property type="entry name" value="Endonuclease/exonuclease/phosphatase"/>
    <property type="match status" value="1"/>
</dbReference>
<proteinExistence type="predicted"/>
<gene>
    <name evidence="2" type="ORF">PR001_g21516</name>
</gene>
<protein>
    <recommendedName>
        <fullName evidence="4">Endonuclease/exonuclease/phosphatase domain-containing protein</fullName>
    </recommendedName>
</protein>
<dbReference type="InterPro" id="IPR036691">
    <property type="entry name" value="Endo/exonu/phosph_ase_sf"/>
</dbReference>
<accession>A0A6A3J6I8</accession>